<sequence>MITTATTKMTYGGDDDDNNDNNDHFDGNGHNDDGESNDDSGHEAPLLSSQINEVFPLGSVFPPKSEHQSKRLLPQAE</sequence>
<keyword evidence="3" id="KW-1185">Reference proteome</keyword>
<feature type="compositionally biased region" description="Basic and acidic residues" evidence="1">
    <location>
        <begin position="21"/>
        <end position="33"/>
    </location>
</feature>
<comment type="caution">
    <text evidence="2">The sequence shown here is derived from an EMBL/GenBank/DDBJ whole genome shotgun (WGS) entry which is preliminary data.</text>
</comment>
<dbReference type="EMBL" id="QZWG01000009">
    <property type="protein sequence ID" value="RZB91190.1"/>
    <property type="molecule type" value="Genomic_DNA"/>
</dbReference>
<feature type="region of interest" description="Disordered" evidence="1">
    <location>
        <begin position="1"/>
        <end position="77"/>
    </location>
</feature>
<organism evidence="2 3">
    <name type="scientific">Glycine soja</name>
    <name type="common">Wild soybean</name>
    <dbReference type="NCBI Taxonomy" id="3848"/>
    <lineage>
        <taxon>Eukaryota</taxon>
        <taxon>Viridiplantae</taxon>
        <taxon>Streptophyta</taxon>
        <taxon>Embryophyta</taxon>
        <taxon>Tracheophyta</taxon>
        <taxon>Spermatophyta</taxon>
        <taxon>Magnoliopsida</taxon>
        <taxon>eudicotyledons</taxon>
        <taxon>Gunneridae</taxon>
        <taxon>Pentapetalae</taxon>
        <taxon>rosids</taxon>
        <taxon>fabids</taxon>
        <taxon>Fabales</taxon>
        <taxon>Fabaceae</taxon>
        <taxon>Papilionoideae</taxon>
        <taxon>50 kb inversion clade</taxon>
        <taxon>NPAAA clade</taxon>
        <taxon>indigoferoid/millettioid clade</taxon>
        <taxon>Phaseoleae</taxon>
        <taxon>Glycine</taxon>
        <taxon>Glycine subgen. Soja</taxon>
    </lineage>
</organism>
<evidence type="ECO:0000256" key="1">
    <source>
        <dbReference type="SAM" id="MobiDB-lite"/>
    </source>
</evidence>
<dbReference type="Proteomes" id="UP000289340">
    <property type="component" value="Chromosome 9"/>
</dbReference>
<evidence type="ECO:0000313" key="3">
    <source>
        <dbReference type="Proteomes" id="UP000289340"/>
    </source>
</evidence>
<gene>
    <name evidence="2" type="ORF">D0Y65_023548</name>
</gene>
<name>A0A445IYI7_GLYSO</name>
<reference evidence="2 3" key="1">
    <citation type="submission" date="2018-09" db="EMBL/GenBank/DDBJ databases">
        <title>A high-quality reference genome of wild soybean provides a powerful tool to mine soybean genomes.</title>
        <authorList>
            <person name="Xie M."/>
            <person name="Chung C.Y.L."/>
            <person name="Li M.-W."/>
            <person name="Wong F.-L."/>
            <person name="Chan T.-F."/>
            <person name="Lam H.-M."/>
        </authorList>
    </citation>
    <scope>NUCLEOTIDE SEQUENCE [LARGE SCALE GENOMIC DNA]</scope>
    <source>
        <strain evidence="3">cv. W05</strain>
        <tissue evidence="2">Hypocotyl of etiolated seedlings</tissue>
    </source>
</reference>
<evidence type="ECO:0000313" key="2">
    <source>
        <dbReference type="EMBL" id="RZB91190.1"/>
    </source>
</evidence>
<proteinExistence type="predicted"/>
<accession>A0A445IYI7</accession>
<protein>
    <submittedName>
        <fullName evidence="2">Uncharacterized protein</fullName>
    </submittedName>
</protein>
<dbReference type="AlphaFoldDB" id="A0A445IYI7"/>